<comment type="similarity">
    <text evidence="4">Belongs to the FKBP-type PPIase family.</text>
</comment>
<dbReference type="PROSITE" id="PS50059">
    <property type="entry name" value="FKBP_PPIASE"/>
    <property type="match status" value="1"/>
</dbReference>
<evidence type="ECO:0000256" key="5">
    <source>
        <dbReference type="SAM" id="SignalP"/>
    </source>
</evidence>
<comment type="catalytic activity">
    <reaction evidence="1 3 4">
        <text>[protein]-peptidylproline (omega=180) = [protein]-peptidylproline (omega=0)</text>
        <dbReference type="Rhea" id="RHEA:16237"/>
        <dbReference type="Rhea" id="RHEA-COMP:10747"/>
        <dbReference type="Rhea" id="RHEA-COMP:10748"/>
        <dbReference type="ChEBI" id="CHEBI:83833"/>
        <dbReference type="ChEBI" id="CHEBI:83834"/>
        <dbReference type="EC" id="5.2.1.8"/>
    </reaction>
</comment>
<dbReference type="EC" id="5.2.1.8" evidence="4"/>
<dbReference type="Pfam" id="PF00254">
    <property type="entry name" value="FKBP_C"/>
    <property type="match status" value="1"/>
</dbReference>
<keyword evidence="5" id="KW-0732">Signal</keyword>
<protein>
    <recommendedName>
        <fullName evidence="4">Peptidyl-prolyl cis-trans isomerase</fullName>
        <ecNumber evidence="4">5.2.1.8</ecNumber>
    </recommendedName>
</protein>
<evidence type="ECO:0000256" key="2">
    <source>
        <dbReference type="ARBA" id="ARBA00023110"/>
    </source>
</evidence>
<dbReference type="InterPro" id="IPR046357">
    <property type="entry name" value="PPIase_dom_sf"/>
</dbReference>
<dbReference type="PROSITE" id="PS51257">
    <property type="entry name" value="PROKAR_LIPOPROTEIN"/>
    <property type="match status" value="1"/>
</dbReference>
<dbReference type="RefSeq" id="WP_116977309.1">
    <property type="nucleotide sequence ID" value="NZ_QPMM01000010.1"/>
</dbReference>
<gene>
    <name evidence="7" type="ORF">DVR12_18685</name>
</gene>
<dbReference type="OrthoDB" id="669809at2"/>
<evidence type="ECO:0000313" key="8">
    <source>
        <dbReference type="Proteomes" id="UP000260644"/>
    </source>
</evidence>
<dbReference type="EMBL" id="QPMM01000010">
    <property type="protein sequence ID" value="RFS20590.1"/>
    <property type="molecule type" value="Genomic_DNA"/>
</dbReference>
<keyword evidence="3 4" id="KW-0413">Isomerase</keyword>
<dbReference type="Gene3D" id="3.10.50.40">
    <property type="match status" value="1"/>
</dbReference>
<keyword evidence="2 3" id="KW-0697">Rotamase</keyword>
<evidence type="ECO:0000256" key="3">
    <source>
        <dbReference type="PROSITE-ProRule" id="PRU00277"/>
    </source>
</evidence>
<dbReference type="Proteomes" id="UP000260644">
    <property type="component" value="Unassembled WGS sequence"/>
</dbReference>
<keyword evidence="8" id="KW-1185">Reference proteome</keyword>
<feature type="domain" description="PPIase FKBP-type" evidence="6">
    <location>
        <begin position="76"/>
        <end position="157"/>
    </location>
</feature>
<dbReference type="AlphaFoldDB" id="A0A3E1Y6N1"/>
<sequence>MKKFLLLGTGVALTVMAACSKKDSGETYDAIAQYNIDSVKIENYIKENNILDVKHDTGSLWYQIVKPGSDAKPNGVASVKLGYKGTLLNKTQFDGKDTANFDLDKVIPGFSMGIRKIGKDGEVNIFIPSYFGYGPYKNGSIPANSPLIFNVKLYEFTNK</sequence>
<evidence type="ECO:0000259" key="6">
    <source>
        <dbReference type="PROSITE" id="PS50059"/>
    </source>
</evidence>
<comment type="caution">
    <text evidence="7">The sequence shown here is derived from an EMBL/GenBank/DDBJ whole genome shotgun (WGS) entry which is preliminary data.</text>
</comment>
<dbReference type="InterPro" id="IPR001179">
    <property type="entry name" value="PPIase_FKBP_dom"/>
</dbReference>
<reference evidence="7 8" key="1">
    <citation type="submission" date="2018-07" db="EMBL/GenBank/DDBJ databases">
        <title>Chitinophaga K2CV101002-2 sp. nov., isolated from a monsoon evergreen broad-leaved forest soil.</title>
        <authorList>
            <person name="Lv Y."/>
        </authorList>
    </citation>
    <scope>NUCLEOTIDE SEQUENCE [LARGE SCALE GENOMIC DNA]</scope>
    <source>
        <strain evidence="7 8">GDMCC 1.1288</strain>
    </source>
</reference>
<feature type="signal peptide" evidence="5">
    <location>
        <begin position="1"/>
        <end position="17"/>
    </location>
</feature>
<proteinExistence type="inferred from homology"/>
<evidence type="ECO:0000256" key="4">
    <source>
        <dbReference type="RuleBase" id="RU003915"/>
    </source>
</evidence>
<dbReference type="GO" id="GO:0003755">
    <property type="term" value="F:peptidyl-prolyl cis-trans isomerase activity"/>
    <property type="evidence" value="ECO:0007669"/>
    <property type="project" value="UniProtKB-UniRule"/>
</dbReference>
<accession>A0A3E1Y6N1</accession>
<evidence type="ECO:0000256" key="1">
    <source>
        <dbReference type="ARBA" id="ARBA00000971"/>
    </source>
</evidence>
<evidence type="ECO:0000313" key="7">
    <source>
        <dbReference type="EMBL" id="RFS20590.1"/>
    </source>
</evidence>
<dbReference type="SUPFAM" id="SSF54534">
    <property type="entry name" value="FKBP-like"/>
    <property type="match status" value="1"/>
</dbReference>
<feature type="chain" id="PRO_5017805836" description="Peptidyl-prolyl cis-trans isomerase" evidence="5">
    <location>
        <begin position="18"/>
        <end position="159"/>
    </location>
</feature>
<organism evidence="7 8">
    <name type="scientific">Chitinophaga silvatica</name>
    <dbReference type="NCBI Taxonomy" id="2282649"/>
    <lineage>
        <taxon>Bacteria</taxon>
        <taxon>Pseudomonadati</taxon>
        <taxon>Bacteroidota</taxon>
        <taxon>Chitinophagia</taxon>
        <taxon>Chitinophagales</taxon>
        <taxon>Chitinophagaceae</taxon>
        <taxon>Chitinophaga</taxon>
    </lineage>
</organism>
<name>A0A3E1Y6N1_9BACT</name>